<dbReference type="STRING" id="1276221.SDIMI_v3c01600"/>
<dbReference type="OrthoDB" id="9784166at2"/>
<feature type="domain" description="Gcp-like" evidence="1">
    <location>
        <begin position="42"/>
        <end position="161"/>
    </location>
</feature>
<dbReference type="InterPro" id="IPR022496">
    <property type="entry name" value="T6A_TsaB"/>
</dbReference>
<dbReference type="SUPFAM" id="SSF53067">
    <property type="entry name" value="Actin-like ATPase domain"/>
    <property type="match status" value="1"/>
</dbReference>
<dbReference type="HOGENOM" id="CLU_064886_0_2_14"/>
<sequence>MNLFIDTSNNKLILILEKNNQIIDFLILNNQIRISDICITELTKFLDKNNVKVQEIENLYATKGPGSYTGVRVAISVIKTLKVINNKFNIFLISSLAFQAGDKQAISILDAKGSKLYFGVYENKKNIIKDQLIPLEYLQDFKKQFKNFEIIEDYKEVDFIQVYKKIKDKFELIKNIEDIKPMYIKHFI</sequence>
<dbReference type="RefSeq" id="WP_020836097.1">
    <property type="nucleotide sequence ID" value="NC_021833.1"/>
</dbReference>
<dbReference type="GO" id="GO:0002949">
    <property type="term" value="P:tRNA threonylcarbamoyladenosine modification"/>
    <property type="evidence" value="ECO:0007669"/>
    <property type="project" value="InterPro"/>
</dbReference>
<evidence type="ECO:0000313" key="3">
    <source>
        <dbReference type="Proteomes" id="UP000014983"/>
    </source>
</evidence>
<evidence type="ECO:0000259" key="1">
    <source>
        <dbReference type="Pfam" id="PF00814"/>
    </source>
</evidence>
<dbReference type="Proteomes" id="UP000014983">
    <property type="component" value="Chromosome"/>
</dbReference>
<reference evidence="2 3" key="1">
    <citation type="journal article" date="2013" name="Genome Biol. Evol.">
        <title>Comparison of metabolic capacities and inference of gene content evolution in mosquito-associated Spiroplasma diminutum and S. taiwanense.</title>
        <authorList>
            <person name="Lo W.S."/>
            <person name="Ku C."/>
            <person name="Chen L.L."/>
            <person name="Chang T.H."/>
            <person name="Kuo C.H."/>
        </authorList>
    </citation>
    <scope>NUCLEOTIDE SEQUENCE [LARGE SCALE GENOMIC DNA]</scope>
    <source>
        <strain evidence="2">CUAS-1</strain>
    </source>
</reference>
<keyword evidence="3" id="KW-1185">Reference proteome</keyword>
<dbReference type="Gene3D" id="3.30.420.200">
    <property type="match status" value="1"/>
</dbReference>
<dbReference type="Pfam" id="PF00814">
    <property type="entry name" value="TsaD"/>
    <property type="match status" value="1"/>
</dbReference>
<dbReference type="GO" id="GO:0008233">
    <property type="term" value="F:peptidase activity"/>
    <property type="evidence" value="ECO:0007669"/>
    <property type="project" value="UniProtKB-KW"/>
</dbReference>
<gene>
    <name evidence="2" type="ORF">SDIMI_v3c01600</name>
</gene>
<organism evidence="2 3">
    <name type="scientific">Spiroplasma diminutum CUAS-1</name>
    <dbReference type="NCBI Taxonomy" id="1276221"/>
    <lineage>
        <taxon>Bacteria</taxon>
        <taxon>Bacillati</taxon>
        <taxon>Mycoplasmatota</taxon>
        <taxon>Mollicutes</taxon>
        <taxon>Entomoplasmatales</taxon>
        <taxon>Spiroplasmataceae</taxon>
        <taxon>Spiroplasma</taxon>
    </lineage>
</organism>
<dbReference type="PATRIC" id="fig|1276221.3.peg.157"/>
<dbReference type="InParanoid" id="S5LVL0"/>
<accession>S5LVL0</accession>
<dbReference type="GO" id="GO:0006508">
    <property type="term" value="P:proteolysis"/>
    <property type="evidence" value="ECO:0007669"/>
    <property type="project" value="UniProtKB-KW"/>
</dbReference>
<dbReference type="InterPro" id="IPR043129">
    <property type="entry name" value="ATPase_NBD"/>
</dbReference>
<dbReference type="KEGG" id="sdi:SDIMI_v3c01600"/>
<keyword evidence="2" id="KW-0378">Hydrolase</keyword>
<protein>
    <submittedName>
        <fullName evidence="2">Glycoprotease</fullName>
    </submittedName>
</protein>
<evidence type="ECO:0000313" key="2">
    <source>
        <dbReference type="EMBL" id="AGR41864.1"/>
    </source>
</evidence>
<dbReference type="AlphaFoldDB" id="S5LVL0"/>
<name>S5LVL0_9MOLU</name>
<dbReference type="EMBL" id="CP005076">
    <property type="protein sequence ID" value="AGR41864.1"/>
    <property type="molecule type" value="Genomic_DNA"/>
</dbReference>
<keyword evidence="2" id="KW-0645">Protease</keyword>
<proteinExistence type="predicted"/>
<dbReference type="InterPro" id="IPR000905">
    <property type="entry name" value="Gcp-like_dom"/>
</dbReference>
<dbReference type="Gene3D" id="3.30.420.40">
    <property type="match status" value="1"/>
</dbReference>
<dbReference type="NCBIfam" id="TIGR03725">
    <property type="entry name" value="T6A_YeaZ"/>
    <property type="match status" value="1"/>
</dbReference>
<dbReference type="eggNOG" id="COG1214">
    <property type="taxonomic scope" value="Bacteria"/>
</dbReference>
<dbReference type="FunCoup" id="S5LVL0">
    <property type="interactions" value="175"/>
</dbReference>